<proteinExistence type="predicted"/>
<dbReference type="PANTHER" id="PTHR34988">
    <property type="entry name" value="PROTEIN, PUTATIVE-RELATED"/>
    <property type="match status" value="1"/>
</dbReference>
<keyword evidence="3" id="KW-1185">Reference proteome</keyword>
<sequence length="144" mass="16406">MKYQTGKTGRIFVAKFEDGDNPLIELTELAKKETIHSAVFWLIGGLKEGKFVVGPEDDSLPPRPIWREIKGNNEILGIGTIFWHNDEPKVHLHGVYGREDSVKMGCLRENPEVFLVLESIIMEITDVKVTREIDDKSKMILMKV</sequence>
<protein>
    <submittedName>
        <fullName evidence="2">DNA-binding protein</fullName>
    </submittedName>
</protein>
<gene>
    <name evidence="2" type="ORF">TISLANDTSLP1_11910</name>
</gene>
<keyword evidence="2" id="KW-0238">DNA-binding</keyword>
<dbReference type="Pfam" id="PF03479">
    <property type="entry name" value="PCC"/>
    <property type="match status" value="1"/>
</dbReference>
<dbReference type="Proteomes" id="UP001144297">
    <property type="component" value="Unassembled WGS sequence"/>
</dbReference>
<dbReference type="InterPro" id="IPR005175">
    <property type="entry name" value="PPC_dom"/>
</dbReference>
<organism evidence="2 3">
    <name type="scientific">Thermodesulfovibrio yellowstonii</name>
    <dbReference type="NCBI Taxonomy" id="28262"/>
    <lineage>
        <taxon>Bacteria</taxon>
        <taxon>Pseudomonadati</taxon>
        <taxon>Nitrospirota</taxon>
        <taxon>Thermodesulfovibrionia</taxon>
        <taxon>Thermodesulfovibrionales</taxon>
        <taxon>Thermodesulfovibrionaceae</taxon>
        <taxon>Thermodesulfovibrio</taxon>
    </lineage>
</organism>
<dbReference type="GO" id="GO:0003677">
    <property type="term" value="F:DNA binding"/>
    <property type="evidence" value="ECO:0007669"/>
    <property type="project" value="UniProtKB-KW"/>
</dbReference>
<evidence type="ECO:0000259" key="1">
    <source>
        <dbReference type="PROSITE" id="PS51742"/>
    </source>
</evidence>
<evidence type="ECO:0000313" key="3">
    <source>
        <dbReference type="Proteomes" id="UP001144297"/>
    </source>
</evidence>
<dbReference type="EMBL" id="BSDX01000001">
    <property type="protein sequence ID" value="GLI53498.1"/>
    <property type="molecule type" value="Genomic_DNA"/>
</dbReference>
<dbReference type="Gene3D" id="3.30.1330.80">
    <property type="entry name" value="Hypothetical protein, similar to alpha- acetolactate decarboxylase, domain 2"/>
    <property type="match status" value="1"/>
</dbReference>
<dbReference type="SUPFAM" id="SSF117856">
    <property type="entry name" value="AF0104/ALDC/Ptd012-like"/>
    <property type="match status" value="1"/>
</dbReference>
<reference evidence="2" key="1">
    <citation type="submission" date="2022-12" db="EMBL/GenBank/DDBJ databases">
        <title>Reference genome sequencing for broad-spectrum identification of bacterial and archaeal isolates by mass spectrometry.</title>
        <authorList>
            <person name="Sekiguchi Y."/>
            <person name="Tourlousse D.M."/>
        </authorList>
    </citation>
    <scope>NUCLEOTIDE SEQUENCE</scope>
    <source>
        <strain evidence="2">TSL-P1</strain>
    </source>
</reference>
<comment type="caution">
    <text evidence="2">The sequence shown here is derived from an EMBL/GenBank/DDBJ whole genome shotgun (WGS) entry which is preliminary data.</text>
</comment>
<dbReference type="PROSITE" id="PS51742">
    <property type="entry name" value="PPC"/>
    <property type="match status" value="1"/>
</dbReference>
<feature type="domain" description="PPC" evidence="1">
    <location>
        <begin position="6"/>
        <end position="144"/>
    </location>
</feature>
<dbReference type="CDD" id="cd11378">
    <property type="entry name" value="DUF296"/>
    <property type="match status" value="1"/>
</dbReference>
<accession>A0A9W6GDX9</accession>
<evidence type="ECO:0000313" key="2">
    <source>
        <dbReference type="EMBL" id="GLI53498.1"/>
    </source>
</evidence>
<dbReference type="PANTHER" id="PTHR34988:SF1">
    <property type="entry name" value="DNA-BINDING PROTEIN"/>
    <property type="match status" value="1"/>
</dbReference>
<dbReference type="AlphaFoldDB" id="A0A9W6GDX9"/>
<name>A0A9W6GDX9_9BACT</name>